<keyword evidence="4 14" id="KW-0436">Ligase</keyword>
<evidence type="ECO:0000256" key="10">
    <source>
        <dbReference type="ARBA" id="ARBA00023027"/>
    </source>
</evidence>
<dbReference type="Pfam" id="PF00533">
    <property type="entry name" value="BRCT"/>
    <property type="match status" value="1"/>
</dbReference>
<comment type="caution">
    <text evidence="14">Lacks conserved residue(s) required for the propagation of feature annotation.</text>
</comment>
<evidence type="ECO:0000256" key="11">
    <source>
        <dbReference type="ARBA" id="ARBA00023204"/>
    </source>
</evidence>
<evidence type="ECO:0000256" key="2">
    <source>
        <dbReference type="ARBA" id="ARBA00012722"/>
    </source>
</evidence>
<evidence type="ECO:0000256" key="4">
    <source>
        <dbReference type="ARBA" id="ARBA00022598"/>
    </source>
</evidence>
<dbReference type="GO" id="GO:0003911">
    <property type="term" value="F:DNA ligase (NAD+) activity"/>
    <property type="evidence" value="ECO:0007669"/>
    <property type="project" value="UniProtKB-UniRule"/>
</dbReference>
<evidence type="ECO:0000259" key="16">
    <source>
        <dbReference type="PROSITE" id="PS50172"/>
    </source>
</evidence>
<dbReference type="GO" id="GO:0005829">
    <property type="term" value="C:cytosol"/>
    <property type="evidence" value="ECO:0007669"/>
    <property type="project" value="TreeGrafter"/>
</dbReference>
<dbReference type="PIRSF" id="PIRSF001604">
    <property type="entry name" value="LigA"/>
    <property type="match status" value="1"/>
</dbReference>
<dbReference type="Gene3D" id="3.30.470.30">
    <property type="entry name" value="DNA ligase/mRNA capping enzyme"/>
    <property type="match status" value="1"/>
</dbReference>
<dbReference type="InterPro" id="IPR004150">
    <property type="entry name" value="NAD_DNA_ligase_OB"/>
</dbReference>
<comment type="similarity">
    <text evidence="13 14">Belongs to the NAD-dependent DNA ligase family. LigA subfamily.</text>
</comment>
<gene>
    <name evidence="14" type="primary">ligA</name>
    <name evidence="17" type="ORF">BECKLFY1418A_GA0070994_104317</name>
</gene>
<dbReference type="SMART" id="SM00292">
    <property type="entry name" value="BRCT"/>
    <property type="match status" value="1"/>
</dbReference>
<dbReference type="InterPro" id="IPR033136">
    <property type="entry name" value="DNA_ligase_CS"/>
</dbReference>
<keyword evidence="14" id="KW-0464">Manganese</keyword>
<dbReference type="InterPro" id="IPR041663">
    <property type="entry name" value="DisA/LigA_HHH"/>
</dbReference>
<evidence type="ECO:0000256" key="9">
    <source>
        <dbReference type="ARBA" id="ARBA00022842"/>
    </source>
</evidence>
<dbReference type="Pfam" id="PF14520">
    <property type="entry name" value="HHH_5"/>
    <property type="match status" value="1"/>
</dbReference>
<dbReference type="HAMAP" id="MF_01588">
    <property type="entry name" value="DNA_ligase_A"/>
    <property type="match status" value="1"/>
</dbReference>
<dbReference type="Pfam" id="PF12826">
    <property type="entry name" value="HHH_2"/>
    <property type="match status" value="1"/>
</dbReference>
<dbReference type="FunFam" id="3.30.470.30:FF:000001">
    <property type="entry name" value="DNA ligase"/>
    <property type="match status" value="1"/>
</dbReference>
<dbReference type="Pfam" id="PF03119">
    <property type="entry name" value="DNA_ligase_ZBD"/>
    <property type="match status" value="1"/>
</dbReference>
<proteinExistence type="inferred from homology"/>
<comment type="cofactor">
    <cofactor evidence="14">
        <name>Mg(2+)</name>
        <dbReference type="ChEBI" id="CHEBI:18420"/>
    </cofactor>
    <cofactor evidence="14">
        <name>Mn(2+)</name>
        <dbReference type="ChEBI" id="CHEBI:29035"/>
    </cofactor>
</comment>
<dbReference type="Gene3D" id="1.10.287.610">
    <property type="entry name" value="Helix hairpin bin"/>
    <property type="match status" value="1"/>
</dbReference>
<evidence type="ECO:0000256" key="5">
    <source>
        <dbReference type="ARBA" id="ARBA00022705"/>
    </source>
</evidence>
<feature type="binding site" evidence="14">
    <location>
        <position position="415"/>
    </location>
    <ligand>
        <name>Zn(2+)</name>
        <dbReference type="ChEBI" id="CHEBI:29105"/>
    </ligand>
</feature>
<dbReference type="SUPFAM" id="SSF52113">
    <property type="entry name" value="BRCT domain"/>
    <property type="match status" value="1"/>
</dbReference>
<dbReference type="InterPro" id="IPR004149">
    <property type="entry name" value="Znf_DNAligase_C4"/>
</dbReference>
<dbReference type="NCBIfam" id="TIGR00575">
    <property type="entry name" value="dnlj"/>
    <property type="match status" value="1"/>
</dbReference>
<dbReference type="CDD" id="cd17748">
    <property type="entry name" value="BRCT_DNA_ligase_like"/>
    <property type="match status" value="1"/>
</dbReference>
<dbReference type="GO" id="GO:0006260">
    <property type="term" value="P:DNA replication"/>
    <property type="evidence" value="ECO:0007669"/>
    <property type="project" value="UniProtKB-KW"/>
</dbReference>
<feature type="binding site" evidence="14">
    <location>
        <position position="143"/>
    </location>
    <ligand>
        <name>NAD(+)</name>
        <dbReference type="ChEBI" id="CHEBI:57540"/>
    </ligand>
</feature>
<dbReference type="FunFam" id="1.10.150.20:FF:000007">
    <property type="entry name" value="DNA ligase"/>
    <property type="match status" value="1"/>
</dbReference>
<dbReference type="PANTHER" id="PTHR23389:SF9">
    <property type="entry name" value="DNA LIGASE"/>
    <property type="match status" value="1"/>
</dbReference>
<dbReference type="EMBL" id="CAADFH010000043">
    <property type="protein sequence ID" value="VFJ94721.1"/>
    <property type="molecule type" value="Genomic_DNA"/>
</dbReference>
<accession>A0A450UQA2</accession>
<feature type="active site" description="N6-AMP-lysine intermediate" evidence="14">
    <location>
        <position position="122"/>
    </location>
</feature>
<feature type="binding site" evidence="14">
    <location>
        <position position="321"/>
    </location>
    <ligand>
        <name>NAD(+)</name>
        <dbReference type="ChEBI" id="CHEBI:57540"/>
    </ligand>
</feature>
<dbReference type="InterPro" id="IPR010994">
    <property type="entry name" value="RuvA_2-like"/>
</dbReference>
<dbReference type="GO" id="GO:0006281">
    <property type="term" value="P:DNA repair"/>
    <property type="evidence" value="ECO:0007669"/>
    <property type="project" value="UniProtKB-KW"/>
</dbReference>
<evidence type="ECO:0000256" key="15">
    <source>
        <dbReference type="RuleBase" id="RU000618"/>
    </source>
</evidence>
<reference evidence="17" key="1">
    <citation type="submission" date="2019-02" db="EMBL/GenBank/DDBJ databases">
        <authorList>
            <person name="Gruber-Vodicka R. H."/>
            <person name="Seah K. B. B."/>
        </authorList>
    </citation>
    <scope>NUCLEOTIDE SEQUENCE</scope>
    <source>
        <strain evidence="17">BECK_M6</strain>
    </source>
</reference>
<dbReference type="InterPro" id="IPR001679">
    <property type="entry name" value="DNA_ligase"/>
</dbReference>
<comment type="catalytic activity">
    <reaction evidence="12 14 15">
        <text>NAD(+) + (deoxyribonucleotide)n-3'-hydroxyl + 5'-phospho-(deoxyribonucleotide)m = (deoxyribonucleotide)n+m + AMP + beta-nicotinamide D-nucleotide.</text>
        <dbReference type="EC" id="6.5.1.2"/>
    </reaction>
</comment>
<dbReference type="SMART" id="SM00532">
    <property type="entry name" value="LIGANc"/>
    <property type="match status" value="1"/>
</dbReference>
<feature type="binding site" evidence="14">
    <location>
        <position position="418"/>
    </location>
    <ligand>
        <name>Zn(2+)</name>
        <dbReference type="ChEBI" id="CHEBI:29105"/>
    </ligand>
</feature>
<feature type="binding site" evidence="14">
    <location>
        <position position="180"/>
    </location>
    <ligand>
        <name>NAD(+)</name>
        <dbReference type="ChEBI" id="CHEBI:57540"/>
    </ligand>
</feature>
<dbReference type="EC" id="6.5.1.2" evidence="2 14"/>
<evidence type="ECO:0000256" key="12">
    <source>
        <dbReference type="ARBA" id="ARBA00034005"/>
    </source>
</evidence>
<evidence type="ECO:0000256" key="13">
    <source>
        <dbReference type="ARBA" id="ARBA00060881"/>
    </source>
</evidence>
<dbReference type="InterPro" id="IPR012340">
    <property type="entry name" value="NA-bd_OB-fold"/>
</dbReference>
<evidence type="ECO:0000256" key="6">
    <source>
        <dbReference type="ARBA" id="ARBA00022723"/>
    </source>
</evidence>
<keyword evidence="7 14" id="KW-0227">DNA damage</keyword>
<keyword evidence="6 14" id="KW-0479">Metal-binding</keyword>
<dbReference type="FunFam" id="1.10.150.20:FF:000006">
    <property type="entry name" value="DNA ligase"/>
    <property type="match status" value="1"/>
</dbReference>
<feature type="binding site" evidence="14">
    <location>
        <position position="120"/>
    </location>
    <ligand>
        <name>NAD(+)</name>
        <dbReference type="ChEBI" id="CHEBI:57540"/>
    </ligand>
</feature>
<dbReference type="SUPFAM" id="SSF50249">
    <property type="entry name" value="Nucleic acid-binding proteins"/>
    <property type="match status" value="1"/>
</dbReference>
<evidence type="ECO:0000256" key="3">
    <source>
        <dbReference type="ARBA" id="ARBA00013308"/>
    </source>
</evidence>
<keyword evidence="8 14" id="KW-0862">Zinc</keyword>
<dbReference type="Gene3D" id="3.40.50.10190">
    <property type="entry name" value="BRCT domain"/>
    <property type="match status" value="1"/>
</dbReference>
<dbReference type="FunFam" id="1.10.287.610:FF:000002">
    <property type="entry name" value="DNA ligase"/>
    <property type="match status" value="1"/>
</dbReference>
<feature type="binding site" evidence="14">
    <location>
        <position position="297"/>
    </location>
    <ligand>
        <name>NAD(+)</name>
        <dbReference type="ChEBI" id="CHEBI:57540"/>
    </ligand>
</feature>
<dbReference type="GO" id="GO:0046872">
    <property type="term" value="F:metal ion binding"/>
    <property type="evidence" value="ECO:0007669"/>
    <property type="project" value="UniProtKB-KW"/>
</dbReference>
<dbReference type="GO" id="GO:0003677">
    <property type="term" value="F:DNA binding"/>
    <property type="evidence" value="ECO:0007669"/>
    <property type="project" value="InterPro"/>
</dbReference>
<protein>
    <recommendedName>
        <fullName evidence="3 14">DNA ligase</fullName>
        <ecNumber evidence="2 14">6.5.1.2</ecNumber>
    </recommendedName>
    <alternativeName>
        <fullName evidence="14">Polydeoxyribonucleotide synthase [NAD(+)]</fullName>
    </alternativeName>
</protein>
<dbReference type="Gene3D" id="1.10.150.20">
    <property type="entry name" value="5' to 3' exonuclease, C-terminal subdomain"/>
    <property type="match status" value="2"/>
</dbReference>
<keyword evidence="11 14" id="KW-0234">DNA repair</keyword>
<dbReference type="InterPro" id="IPR018239">
    <property type="entry name" value="DNA_ligase_AS"/>
</dbReference>
<evidence type="ECO:0000256" key="1">
    <source>
        <dbReference type="ARBA" id="ARBA00004067"/>
    </source>
</evidence>
<keyword evidence="9 14" id="KW-0460">Magnesium</keyword>
<evidence type="ECO:0000256" key="7">
    <source>
        <dbReference type="ARBA" id="ARBA00022763"/>
    </source>
</evidence>
<organism evidence="17">
    <name type="scientific">Candidatus Kentrum sp. LFY</name>
    <dbReference type="NCBI Taxonomy" id="2126342"/>
    <lineage>
        <taxon>Bacteria</taxon>
        <taxon>Pseudomonadati</taxon>
        <taxon>Pseudomonadota</taxon>
        <taxon>Gammaproteobacteria</taxon>
        <taxon>Candidatus Kentrum</taxon>
    </lineage>
</organism>
<feature type="binding site" evidence="14">
    <location>
        <begin position="85"/>
        <end position="86"/>
    </location>
    <ligand>
        <name>NAD(+)</name>
        <dbReference type="ChEBI" id="CHEBI:57540"/>
    </ligand>
</feature>
<dbReference type="SUPFAM" id="SSF56091">
    <property type="entry name" value="DNA ligase/mRNA capping enzyme, catalytic domain"/>
    <property type="match status" value="1"/>
</dbReference>
<dbReference type="CDD" id="cd00114">
    <property type="entry name" value="LIGANc"/>
    <property type="match status" value="1"/>
</dbReference>
<dbReference type="Gene3D" id="6.20.10.30">
    <property type="match status" value="1"/>
</dbReference>
<dbReference type="InterPro" id="IPR003583">
    <property type="entry name" value="Hlx-hairpin-Hlx_DNA-bd_motif"/>
</dbReference>
<keyword evidence="10 14" id="KW-0520">NAD</keyword>
<dbReference type="PROSITE" id="PS01055">
    <property type="entry name" value="DNA_LIGASE_N1"/>
    <property type="match status" value="1"/>
</dbReference>
<feature type="binding site" evidence="14">
    <location>
        <position position="439"/>
    </location>
    <ligand>
        <name>Zn(2+)</name>
        <dbReference type="ChEBI" id="CHEBI:29105"/>
    </ligand>
</feature>
<sequence length="693" mass="76056">MIEIPEEIRRRAAALKETLSYHSHRYHTLDAPEISDAEYDDLFRELDALEKKYPVSITPDSPTQRVGSTPLDKFEQVLHDIPMLSLNNAFDDQEVREFDGRVRGGLGLGEAHGKVPYVAEPKIDGLAVSVRYENGVLLRAATRGDGSRGENITKNIRTIRSVPLRLSGTGFPRVLEVRGEVYMETAGFERLNAKQHEQGGKLFANPRNAAAGSLRQLDSAITATRPLTMFCYGIGTIEGGELPDEYDEVLQALSRWGLRVNPDSEPVYGAEGCLDHYRRMMEKRARLGYDIDGMVYKVNSLPWQDRLGRVARAPRWAIAHKFPAEEQITKILAIGVQVGRTGAVTPVARLEPVKVGGATVTNATLHNQDEVERKDVRVGDTVVIRRAGDVIPEVVRVLQDRRPPDASPFHIPGHCPECGSEVVRIDGEAVARCSGGLFCPSQRKQAIRHFASRRAMDIEGLGEKLVDQLVEQGLVRSVADLYRRLDGSTLAGLERMGKISAQNLLDALQKSKSTTLARFLFALGIREVGEATAHSLASHFGSLEKLQAASSEVLREVPDVGPIVAQYVVTFFSQSHNREIIHVLCGPEVGIHWDAVPQNNGSLDTGIDTGEKPLLGQTFVITGTLAMMSREEASQHLRALGAKVSNSLSGKTTALIVGDNPGSKLVKAEKLKVAIIAETDFLEKIRHPSGKRK</sequence>
<dbReference type="PROSITE" id="PS01056">
    <property type="entry name" value="DNA_LIGASE_N2"/>
    <property type="match status" value="1"/>
</dbReference>
<dbReference type="Gene3D" id="2.40.50.140">
    <property type="entry name" value="Nucleic acid-binding proteins"/>
    <property type="match status" value="1"/>
</dbReference>
<dbReference type="SUPFAM" id="SSF47781">
    <property type="entry name" value="RuvA domain 2-like"/>
    <property type="match status" value="1"/>
</dbReference>
<feature type="domain" description="BRCT" evidence="16">
    <location>
        <begin position="609"/>
        <end position="675"/>
    </location>
</feature>
<evidence type="ECO:0000256" key="14">
    <source>
        <dbReference type="HAMAP-Rule" id="MF_01588"/>
    </source>
</evidence>
<dbReference type="InterPro" id="IPR001357">
    <property type="entry name" value="BRCT_dom"/>
</dbReference>
<evidence type="ECO:0000313" key="17">
    <source>
        <dbReference type="EMBL" id="VFJ94721.1"/>
    </source>
</evidence>
<comment type="function">
    <text evidence="1 14">DNA ligase that catalyzes the formation of phosphodiester linkages between 5'-phosphoryl and 3'-hydroxyl groups in double-stranded DNA using NAD as a coenzyme and as the energy source for the reaction. It is essential for DNA replication and repair of damaged DNA.</text>
</comment>
<dbReference type="InterPro" id="IPR013840">
    <property type="entry name" value="DNAligase_N"/>
</dbReference>
<name>A0A450UQA2_9GAMM</name>
<dbReference type="InterPro" id="IPR013839">
    <property type="entry name" value="DNAligase_adenylation"/>
</dbReference>
<evidence type="ECO:0000256" key="8">
    <source>
        <dbReference type="ARBA" id="ARBA00022833"/>
    </source>
</evidence>
<feature type="binding site" evidence="14">
    <location>
        <begin position="36"/>
        <end position="40"/>
    </location>
    <ligand>
        <name>NAD(+)</name>
        <dbReference type="ChEBI" id="CHEBI:57540"/>
    </ligand>
</feature>
<dbReference type="PANTHER" id="PTHR23389">
    <property type="entry name" value="CHROMOSOME TRANSMISSION FIDELITY FACTOR 18"/>
    <property type="match status" value="1"/>
</dbReference>
<dbReference type="NCBIfam" id="NF005932">
    <property type="entry name" value="PRK07956.1"/>
    <property type="match status" value="1"/>
</dbReference>
<dbReference type="AlphaFoldDB" id="A0A450UQA2"/>
<dbReference type="InterPro" id="IPR036420">
    <property type="entry name" value="BRCT_dom_sf"/>
</dbReference>
<dbReference type="PROSITE" id="PS50172">
    <property type="entry name" value="BRCT"/>
    <property type="match status" value="1"/>
</dbReference>
<dbReference type="Pfam" id="PF03120">
    <property type="entry name" value="OB_DNA_ligase"/>
    <property type="match status" value="1"/>
</dbReference>
<dbReference type="FunFam" id="2.40.50.140:FF:000012">
    <property type="entry name" value="DNA ligase"/>
    <property type="match status" value="1"/>
</dbReference>
<keyword evidence="5 14" id="KW-0235">DNA replication</keyword>
<dbReference type="Pfam" id="PF01653">
    <property type="entry name" value="DNA_ligase_aden"/>
    <property type="match status" value="1"/>
</dbReference>
<dbReference type="SMART" id="SM00278">
    <property type="entry name" value="HhH1"/>
    <property type="match status" value="4"/>
</dbReference>